<protein>
    <submittedName>
        <fullName evidence="5">Uncharacterized protein</fullName>
    </submittedName>
</protein>
<comment type="caution">
    <text evidence="5">The sequence shown here is derived from an EMBL/GenBank/DDBJ whole genome shotgun (WGS) entry which is preliminary data.</text>
</comment>
<evidence type="ECO:0000256" key="1">
    <source>
        <dbReference type="ARBA" id="ARBA00001947"/>
    </source>
</evidence>
<accession>A0AAN8F236</accession>
<name>A0AAN8F236_TRICO</name>
<gene>
    <name evidence="5" type="ORF">GCK32_012276</name>
</gene>
<keyword evidence="2" id="KW-0479">Metal-binding</keyword>
<keyword evidence="3" id="KW-0378">Hydrolase</keyword>
<evidence type="ECO:0000256" key="4">
    <source>
        <dbReference type="ARBA" id="ARBA00022833"/>
    </source>
</evidence>
<comment type="cofactor">
    <cofactor evidence="1">
        <name>Zn(2+)</name>
        <dbReference type="ChEBI" id="CHEBI:29105"/>
    </cofactor>
</comment>
<keyword evidence="6" id="KW-1185">Reference proteome</keyword>
<dbReference type="GO" id="GO:0019239">
    <property type="term" value="F:deaminase activity"/>
    <property type="evidence" value="ECO:0007669"/>
    <property type="project" value="InterPro"/>
</dbReference>
<dbReference type="AlphaFoldDB" id="A0AAN8F236"/>
<dbReference type="Proteomes" id="UP001331761">
    <property type="component" value="Unassembled WGS sequence"/>
</dbReference>
<evidence type="ECO:0000313" key="5">
    <source>
        <dbReference type="EMBL" id="KAK5972141.1"/>
    </source>
</evidence>
<feature type="non-terminal residue" evidence="5">
    <location>
        <position position="46"/>
    </location>
</feature>
<sequence>MGDDTSKQRFHGVLKSPRSIISASVNSDDPNFLPNYLFVGGLYYPK</sequence>
<evidence type="ECO:0000256" key="2">
    <source>
        <dbReference type="ARBA" id="ARBA00022723"/>
    </source>
</evidence>
<reference evidence="5 6" key="1">
    <citation type="submission" date="2019-10" db="EMBL/GenBank/DDBJ databases">
        <title>Assembly and Annotation for the nematode Trichostrongylus colubriformis.</title>
        <authorList>
            <person name="Martin J."/>
        </authorList>
    </citation>
    <scope>NUCLEOTIDE SEQUENCE [LARGE SCALE GENOMIC DNA]</scope>
    <source>
        <strain evidence="5">G859</strain>
        <tissue evidence="5">Whole worm</tissue>
    </source>
</reference>
<evidence type="ECO:0000256" key="3">
    <source>
        <dbReference type="ARBA" id="ARBA00022801"/>
    </source>
</evidence>
<keyword evidence="4" id="KW-0862">Zinc</keyword>
<proteinExistence type="predicted"/>
<dbReference type="GO" id="GO:0009168">
    <property type="term" value="P:purine ribonucleoside monophosphate biosynthetic process"/>
    <property type="evidence" value="ECO:0007669"/>
    <property type="project" value="InterPro"/>
</dbReference>
<evidence type="ECO:0000313" key="6">
    <source>
        <dbReference type="Proteomes" id="UP001331761"/>
    </source>
</evidence>
<dbReference type="InterPro" id="IPR006650">
    <property type="entry name" value="A/AMP_deam_AS"/>
</dbReference>
<organism evidence="5 6">
    <name type="scientific">Trichostrongylus colubriformis</name>
    <name type="common">Black scour worm</name>
    <dbReference type="NCBI Taxonomy" id="6319"/>
    <lineage>
        <taxon>Eukaryota</taxon>
        <taxon>Metazoa</taxon>
        <taxon>Ecdysozoa</taxon>
        <taxon>Nematoda</taxon>
        <taxon>Chromadorea</taxon>
        <taxon>Rhabditida</taxon>
        <taxon>Rhabditina</taxon>
        <taxon>Rhabditomorpha</taxon>
        <taxon>Strongyloidea</taxon>
        <taxon>Trichostrongylidae</taxon>
        <taxon>Trichostrongylus</taxon>
    </lineage>
</organism>
<dbReference type="EMBL" id="WIXE01016983">
    <property type="protein sequence ID" value="KAK5972141.1"/>
    <property type="molecule type" value="Genomic_DNA"/>
</dbReference>
<dbReference type="GO" id="GO:0046872">
    <property type="term" value="F:metal ion binding"/>
    <property type="evidence" value="ECO:0007669"/>
    <property type="project" value="UniProtKB-KW"/>
</dbReference>
<dbReference type="PROSITE" id="PS00485">
    <property type="entry name" value="A_DEAMINASE"/>
    <property type="match status" value="1"/>
</dbReference>